<evidence type="ECO:0000313" key="9">
    <source>
        <dbReference type="Proteomes" id="UP000044841"/>
    </source>
</evidence>
<evidence type="ECO:0000256" key="1">
    <source>
        <dbReference type="ARBA" id="ARBA00022723"/>
    </source>
</evidence>
<keyword evidence="3" id="KW-0862">Zinc</keyword>
<dbReference type="InterPro" id="IPR013087">
    <property type="entry name" value="Znf_C2H2_type"/>
</dbReference>
<dbReference type="PANTHER" id="PTHR23235">
    <property type="entry name" value="KRUEPPEL-LIKE TRANSCRIPTION FACTOR"/>
    <property type="match status" value="1"/>
</dbReference>
<sequence length="430" mass="47098">MGSWIFIWTLMAEALLLMSVLDYDMEAELPPALTRLLKKLGYGLVRSPSPLIEITKSRTFFGTCLKHLSKESSNPTQRTTIDGESAPNKCLQLGQALAPDKQIQPFLVPKANRHSFPRAPVSKGYNCPTHKGGVVGCATFFEHENYEYKLLCRGELYFRPKGTHTFRAGPIIPKEPGQLFLVKLDDTGSNVVAFCFEPKSRALGEVNGYAEFLPVQTSVASSQEAHGLVYAPGQGCVFDWVYGNRSSAQYAWDYNLRYDVGWMHSSSATEELFDGLLAKRDLPFANSQNSLRHSLKGLDSVANFPALDALGEIQVGVAHVIELTNDTQPTENAPIPSSSTLPALPVPVTPHQPGASTSTNSSATSRSVLRRTCNICGRVLRRPSALIIHLNGHYGIKPFQCSECSYSSTNTTNLQRHQQTRHPGSSSGGN</sequence>
<dbReference type="PROSITE" id="PS00028">
    <property type="entry name" value="ZINC_FINGER_C2H2_1"/>
    <property type="match status" value="1"/>
</dbReference>
<protein>
    <recommendedName>
        <fullName evidence="7">C2H2-type domain-containing protein</fullName>
    </recommendedName>
</protein>
<feature type="domain" description="C2H2-type" evidence="7">
    <location>
        <begin position="371"/>
        <end position="398"/>
    </location>
</feature>
<dbReference type="Pfam" id="PF00096">
    <property type="entry name" value="zf-C2H2"/>
    <property type="match status" value="1"/>
</dbReference>
<evidence type="ECO:0000256" key="3">
    <source>
        <dbReference type="ARBA" id="ARBA00022833"/>
    </source>
</evidence>
<evidence type="ECO:0000256" key="5">
    <source>
        <dbReference type="SAM" id="MobiDB-lite"/>
    </source>
</evidence>
<name>A0A0K6G3T4_9AGAM</name>
<dbReference type="InterPro" id="IPR059059">
    <property type="entry name" value="Znf-C2H2_7th_ZNF462"/>
</dbReference>
<proteinExistence type="predicted"/>
<evidence type="ECO:0000259" key="7">
    <source>
        <dbReference type="PROSITE" id="PS50157"/>
    </source>
</evidence>
<dbReference type="GO" id="GO:0008270">
    <property type="term" value="F:zinc ion binding"/>
    <property type="evidence" value="ECO:0007669"/>
    <property type="project" value="UniProtKB-KW"/>
</dbReference>
<dbReference type="SMART" id="SM00355">
    <property type="entry name" value="ZnF_C2H2"/>
    <property type="match status" value="2"/>
</dbReference>
<evidence type="ECO:0000256" key="6">
    <source>
        <dbReference type="SAM" id="SignalP"/>
    </source>
</evidence>
<keyword evidence="9" id="KW-1185">Reference proteome</keyword>
<dbReference type="Pfam" id="PF23225">
    <property type="entry name" value="zf-C2H2_7th_ZNF462"/>
    <property type="match status" value="1"/>
</dbReference>
<dbReference type="AlphaFoldDB" id="A0A0K6G3T4"/>
<keyword evidence="2 4" id="KW-0863">Zinc-finger</keyword>
<dbReference type="Proteomes" id="UP000044841">
    <property type="component" value="Unassembled WGS sequence"/>
</dbReference>
<dbReference type="GO" id="GO:0000981">
    <property type="term" value="F:DNA-binding transcription factor activity, RNA polymerase II-specific"/>
    <property type="evidence" value="ECO:0007669"/>
    <property type="project" value="TreeGrafter"/>
</dbReference>
<dbReference type="Gene3D" id="3.30.160.60">
    <property type="entry name" value="Classic Zinc Finger"/>
    <property type="match status" value="2"/>
</dbReference>
<dbReference type="EMBL" id="CYGV01001356">
    <property type="protein sequence ID" value="CUA73186.1"/>
    <property type="molecule type" value="Genomic_DNA"/>
</dbReference>
<dbReference type="SUPFAM" id="SSF57667">
    <property type="entry name" value="beta-beta-alpha zinc fingers"/>
    <property type="match status" value="1"/>
</dbReference>
<feature type="compositionally biased region" description="Low complexity" evidence="5">
    <location>
        <begin position="355"/>
        <end position="365"/>
    </location>
</feature>
<dbReference type="GO" id="GO:0000978">
    <property type="term" value="F:RNA polymerase II cis-regulatory region sequence-specific DNA binding"/>
    <property type="evidence" value="ECO:0007669"/>
    <property type="project" value="TreeGrafter"/>
</dbReference>
<feature type="chain" id="PRO_5005502982" description="C2H2-type domain-containing protein" evidence="6">
    <location>
        <begin position="28"/>
        <end position="430"/>
    </location>
</feature>
<organism evidence="8 9">
    <name type="scientific">Rhizoctonia solani</name>
    <dbReference type="NCBI Taxonomy" id="456999"/>
    <lineage>
        <taxon>Eukaryota</taxon>
        <taxon>Fungi</taxon>
        <taxon>Dikarya</taxon>
        <taxon>Basidiomycota</taxon>
        <taxon>Agaricomycotina</taxon>
        <taxon>Agaricomycetes</taxon>
        <taxon>Cantharellales</taxon>
        <taxon>Ceratobasidiaceae</taxon>
        <taxon>Rhizoctonia</taxon>
    </lineage>
</organism>
<feature type="signal peptide" evidence="6">
    <location>
        <begin position="1"/>
        <end position="27"/>
    </location>
</feature>
<accession>A0A0K6G3T4</accession>
<feature type="domain" description="C2H2-type" evidence="7">
    <location>
        <begin position="399"/>
        <end position="427"/>
    </location>
</feature>
<evidence type="ECO:0000313" key="8">
    <source>
        <dbReference type="EMBL" id="CUA73186.1"/>
    </source>
</evidence>
<dbReference type="PANTHER" id="PTHR23235:SF120">
    <property type="entry name" value="KRUPPEL-LIKE FACTOR 15"/>
    <property type="match status" value="1"/>
</dbReference>
<dbReference type="PROSITE" id="PS50157">
    <property type="entry name" value="ZINC_FINGER_C2H2_2"/>
    <property type="match status" value="2"/>
</dbReference>
<feature type="compositionally biased region" description="Polar residues" evidence="5">
    <location>
        <begin position="327"/>
        <end position="341"/>
    </location>
</feature>
<reference evidence="8 9" key="1">
    <citation type="submission" date="2015-07" db="EMBL/GenBank/DDBJ databases">
        <authorList>
            <person name="Noorani M."/>
        </authorList>
    </citation>
    <scope>NUCLEOTIDE SEQUENCE [LARGE SCALE GENOMIC DNA]</scope>
    <source>
        <strain evidence="8">BBA 69670</strain>
    </source>
</reference>
<feature type="region of interest" description="Disordered" evidence="5">
    <location>
        <begin position="327"/>
        <end position="365"/>
    </location>
</feature>
<gene>
    <name evidence="8" type="ORF">RSOLAG22IIIB_05187</name>
</gene>
<evidence type="ECO:0000256" key="4">
    <source>
        <dbReference type="PROSITE-ProRule" id="PRU00042"/>
    </source>
</evidence>
<keyword evidence="6" id="KW-0732">Signal</keyword>
<dbReference type="InterPro" id="IPR036236">
    <property type="entry name" value="Znf_C2H2_sf"/>
</dbReference>
<keyword evidence="1" id="KW-0479">Metal-binding</keyword>
<evidence type="ECO:0000256" key="2">
    <source>
        <dbReference type="ARBA" id="ARBA00022771"/>
    </source>
</evidence>
<dbReference type="FunFam" id="3.30.160.60:FF:000446">
    <property type="entry name" value="Zinc finger protein"/>
    <property type="match status" value="1"/>
</dbReference>